<sequence>MRAHYCFLVLFAFSVATAILAADAETSAETAAPSSNAEPGTYFLSLRRANDTVLHLPPQVKAAQYSEEKIPVLVGLHGMGENFPSNFQRETAFDETADRLGAATLYPLGSPSVAPSLTGHTWNAGACCLSVEDDESFLVSVLQNITQLVPGADPSRV</sequence>
<gene>
    <name evidence="2" type="ORF">Cvel_7801</name>
</gene>
<protein>
    <recommendedName>
        <fullName evidence="3">Feruloyl esterase</fullName>
    </recommendedName>
</protein>
<dbReference type="Gene3D" id="3.40.50.1820">
    <property type="entry name" value="alpha/beta hydrolase"/>
    <property type="match status" value="1"/>
</dbReference>
<reference evidence="2" key="1">
    <citation type="submission" date="2014-11" db="EMBL/GenBank/DDBJ databases">
        <authorList>
            <person name="Otto D Thomas"/>
            <person name="Naeem Raeece"/>
        </authorList>
    </citation>
    <scope>NUCLEOTIDE SEQUENCE</scope>
</reference>
<dbReference type="EMBL" id="CDMZ01003391">
    <property type="protein sequence ID" value="CEM46186.1"/>
    <property type="molecule type" value="Genomic_DNA"/>
</dbReference>
<accession>A0A0G4HPM0</accession>
<feature type="signal peptide" evidence="1">
    <location>
        <begin position="1"/>
        <end position="18"/>
    </location>
</feature>
<evidence type="ECO:0008006" key="3">
    <source>
        <dbReference type="Google" id="ProtNLM"/>
    </source>
</evidence>
<feature type="chain" id="PRO_5005191691" description="Feruloyl esterase" evidence="1">
    <location>
        <begin position="19"/>
        <end position="157"/>
    </location>
</feature>
<dbReference type="AlphaFoldDB" id="A0A0G4HPM0"/>
<keyword evidence="1" id="KW-0732">Signal</keyword>
<dbReference type="SUPFAM" id="SSF53474">
    <property type="entry name" value="alpha/beta-Hydrolases"/>
    <property type="match status" value="1"/>
</dbReference>
<proteinExistence type="predicted"/>
<evidence type="ECO:0000313" key="2">
    <source>
        <dbReference type="EMBL" id="CEM46186.1"/>
    </source>
</evidence>
<name>A0A0G4HPM0_9ALVE</name>
<dbReference type="VEuPathDB" id="CryptoDB:Cvel_7801"/>
<dbReference type="InterPro" id="IPR029058">
    <property type="entry name" value="AB_hydrolase_fold"/>
</dbReference>
<evidence type="ECO:0000256" key="1">
    <source>
        <dbReference type="SAM" id="SignalP"/>
    </source>
</evidence>
<organism evidence="2">
    <name type="scientific">Chromera velia CCMP2878</name>
    <dbReference type="NCBI Taxonomy" id="1169474"/>
    <lineage>
        <taxon>Eukaryota</taxon>
        <taxon>Sar</taxon>
        <taxon>Alveolata</taxon>
        <taxon>Colpodellida</taxon>
        <taxon>Chromeraceae</taxon>
        <taxon>Chromera</taxon>
    </lineage>
</organism>